<dbReference type="SUPFAM" id="SSF52540">
    <property type="entry name" value="P-loop containing nucleoside triphosphate hydrolases"/>
    <property type="match status" value="1"/>
</dbReference>
<dbReference type="InterPro" id="IPR003593">
    <property type="entry name" value="AAA+_ATPase"/>
</dbReference>
<keyword evidence="2" id="KW-0067">ATP-binding</keyword>
<sequence length="659" mass="73104">MTIMGSGPEPTSSRRGSSAWLQRAVAEIRRGRHLILHGNIHDLVWWRGDYLPLEDALAVVLENLHYRLIGFYDPVDHLRVRGDDDLARFEHHVRRAGRAARDGGAGRGDRDREAGREREPGRAPAPSTPSAGRTRTAALERRLTSAVDASPVPAYDGPQAALTAIRRVLAQDDEPAAFVVDGGDLLLFDPAHGDQADRSLLGVVKKAMLGAAEIQYQRNLLILTVGDLAALPEWLYRDEPFVQTVEVLRPTVEEREAYLQVLESRFHGASELAPAVLDRSVRALANLSDGMALTELDGLWRTSRAQRIPLDEPRELINRTRFGRKADPWAAHRGRDPRETRARLGARVVGQDAAVDRVGRALTAATLGIDLAADPHSPEARPKGVFFFVGPTGVGKTELVRALSELVFDDEAAMCRFDMSSFSEPHNAERFYGAPPGYVGHERGGELTNRMHQRPFSVLLFDEVEKAHESIFDKFLQVLEDGRLTDGLGRTAYFSQSLIVFTSNLGADSIYRQVRQGGPEGLPTYEQVSEHFEQEVRRHFAEKLRRPELLGRLGDGIVSFDIVRPEHVPVIVRKFLGYLVRNAGRKGVRLEVDEEPVIDLVVRTISDPAVAALGYRQVPVILTRALRDPLVHEIAEHGPDGHWYATVEPGSPVATVVRH</sequence>
<evidence type="ECO:0000259" key="4">
    <source>
        <dbReference type="SMART" id="SM00382"/>
    </source>
</evidence>
<feature type="region of interest" description="Disordered" evidence="3">
    <location>
        <begin position="97"/>
        <end position="136"/>
    </location>
</feature>
<evidence type="ECO:0000256" key="1">
    <source>
        <dbReference type="ARBA" id="ARBA00022741"/>
    </source>
</evidence>
<keyword evidence="6" id="KW-1185">Reference proteome</keyword>
<dbReference type="PANTHER" id="PTHR11638">
    <property type="entry name" value="ATP-DEPENDENT CLP PROTEASE"/>
    <property type="match status" value="1"/>
</dbReference>
<comment type="caution">
    <text evidence="5">The sequence shown here is derived from an EMBL/GenBank/DDBJ whole genome shotgun (WGS) entry which is preliminary data.</text>
</comment>
<evidence type="ECO:0000256" key="2">
    <source>
        <dbReference type="ARBA" id="ARBA00022840"/>
    </source>
</evidence>
<reference evidence="5 6" key="1">
    <citation type="journal article" date="2019" name="Int. J. Syst. Evol. Microbiol.">
        <title>The Global Catalogue of Microorganisms (GCM) 10K type strain sequencing project: providing services to taxonomists for standard genome sequencing and annotation.</title>
        <authorList>
            <consortium name="The Broad Institute Genomics Platform"/>
            <consortium name="The Broad Institute Genome Sequencing Center for Infectious Disease"/>
            <person name="Wu L."/>
            <person name="Ma J."/>
        </authorList>
    </citation>
    <scope>NUCLEOTIDE SEQUENCE [LARGE SCALE GENOMIC DNA]</scope>
    <source>
        <strain evidence="5 6">JCM 16013</strain>
    </source>
</reference>
<keyword evidence="1" id="KW-0547">Nucleotide-binding</keyword>
<organism evidence="5 6">
    <name type="scientific">Catenulispora subtropica</name>
    <dbReference type="NCBI Taxonomy" id="450798"/>
    <lineage>
        <taxon>Bacteria</taxon>
        <taxon>Bacillati</taxon>
        <taxon>Actinomycetota</taxon>
        <taxon>Actinomycetes</taxon>
        <taxon>Catenulisporales</taxon>
        <taxon>Catenulisporaceae</taxon>
        <taxon>Catenulispora</taxon>
    </lineage>
</organism>
<feature type="domain" description="AAA+ ATPase" evidence="4">
    <location>
        <begin position="382"/>
        <end position="520"/>
    </location>
</feature>
<evidence type="ECO:0000256" key="3">
    <source>
        <dbReference type="SAM" id="MobiDB-lite"/>
    </source>
</evidence>
<proteinExistence type="predicted"/>
<dbReference type="EMBL" id="BAAAQM010000037">
    <property type="protein sequence ID" value="GAA1986721.1"/>
    <property type="molecule type" value="Genomic_DNA"/>
</dbReference>
<dbReference type="Pfam" id="PF07724">
    <property type="entry name" value="AAA_2"/>
    <property type="match status" value="1"/>
</dbReference>
<evidence type="ECO:0000313" key="5">
    <source>
        <dbReference type="EMBL" id="GAA1986721.1"/>
    </source>
</evidence>
<dbReference type="Gene3D" id="3.40.50.300">
    <property type="entry name" value="P-loop containing nucleotide triphosphate hydrolases"/>
    <property type="match status" value="1"/>
</dbReference>
<dbReference type="InterPro" id="IPR027417">
    <property type="entry name" value="P-loop_NTPase"/>
</dbReference>
<dbReference type="PRINTS" id="PR00300">
    <property type="entry name" value="CLPPROTEASEA"/>
</dbReference>
<dbReference type="InterPro" id="IPR050130">
    <property type="entry name" value="ClpA_ClpB"/>
</dbReference>
<feature type="compositionally biased region" description="Basic and acidic residues" evidence="3">
    <location>
        <begin position="107"/>
        <end position="121"/>
    </location>
</feature>
<accession>A0ABN2SHP5</accession>
<dbReference type="CDD" id="cd19499">
    <property type="entry name" value="RecA-like_ClpB_Hsp104-like"/>
    <property type="match status" value="1"/>
</dbReference>
<dbReference type="InterPro" id="IPR003959">
    <property type="entry name" value="ATPase_AAA_core"/>
</dbReference>
<gene>
    <name evidence="5" type="ORF">GCM10009838_56690</name>
</gene>
<name>A0ABN2SHP5_9ACTN</name>
<dbReference type="Proteomes" id="UP001499854">
    <property type="component" value="Unassembled WGS sequence"/>
</dbReference>
<dbReference type="PANTHER" id="PTHR11638:SF18">
    <property type="entry name" value="HEAT SHOCK PROTEIN 104"/>
    <property type="match status" value="1"/>
</dbReference>
<dbReference type="InterPro" id="IPR001270">
    <property type="entry name" value="ClpA/B"/>
</dbReference>
<evidence type="ECO:0000313" key="6">
    <source>
        <dbReference type="Proteomes" id="UP001499854"/>
    </source>
</evidence>
<dbReference type="SMART" id="SM00382">
    <property type="entry name" value="AAA"/>
    <property type="match status" value="1"/>
</dbReference>
<protein>
    <submittedName>
        <fullName evidence="5">AAA family ATPase</fullName>
    </submittedName>
</protein>